<dbReference type="SUPFAM" id="SSF74650">
    <property type="entry name" value="Galactose mutarotase-like"/>
    <property type="match status" value="1"/>
</dbReference>
<keyword evidence="5 7" id="KW-0326">Glycosidase</keyword>
<evidence type="ECO:0000256" key="8">
    <source>
        <dbReference type="SAM" id="MobiDB-lite"/>
    </source>
</evidence>
<dbReference type="Gene3D" id="2.70.98.10">
    <property type="match status" value="1"/>
</dbReference>
<dbReference type="InterPro" id="IPR013783">
    <property type="entry name" value="Ig-like_fold"/>
</dbReference>
<dbReference type="RefSeq" id="WP_184305878.1">
    <property type="nucleotide sequence ID" value="NZ_JACHXU010000011.1"/>
</dbReference>
<evidence type="ECO:0000259" key="10">
    <source>
        <dbReference type="SMART" id="SM01038"/>
    </source>
</evidence>
<evidence type="ECO:0000256" key="1">
    <source>
        <dbReference type="ARBA" id="ARBA00001412"/>
    </source>
</evidence>
<evidence type="ECO:0000256" key="6">
    <source>
        <dbReference type="ARBA" id="ARBA00032230"/>
    </source>
</evidence>
<accession>A0A7W5DZW5</accession>
<gene>
    <name evidence="11" type="ORF">FHS27_003370</name>
</gene>
<keyword evidence="4 7" id="KW-0378">Hydrolase</keyword>
<dbReference type="AlphaFoldDB" id="A0A7W5DZW5"/>
<dbReference type="Proteomes" id="UP000536179">
    <property type="component" value="Unassembled WGS sequence"/>
</dbReference>
<proteinExistence type="inferred from homology"/>
<evidence type="ECO:0000256" key="5">
    <source>
        <dbReference type="ARBA" id="ARBA00023295"/>
    </source>
</evidence>
<dbReference type="InterPro" id="IPR004199">
    <property type="entry name" value="B-gal_small/dom_5"/>
</dbReference>
<dbReference type="GO" id="GO:0009341">
    <property type="term" value="C:beta-galactosidase complex"/>
    <property type="evidence" value="ECO:0007669"/>
    <property type="project" value="InterPro"/>
</dbReference>
<evidence type="ECO:0000256" key="4">
    <source>
        <dbReference type="ARBA" id="ARBA00022801"/>
    </source>
</evidence>
<dbReference type="InterPro" id="IPR008979">
    <property type="entry name" value="Galactose-bd-like_sf"/>
</dbReference>
<name>A0A7W5DZW5_9BACT</name>
<reference evidence="11 12" key="1">
    <citation type="submission" date="2020-08" db="EMBL/GenBank/DDBJ databases">
        <title>Genomic Encyclopedia of Type Strains, Phase III (KMG-III): the genomes of soil and plant-associated and newly described type strains.</title>
        <authorList>
            <person name="Whitman W."/>
        </authorList>
    </citation>
    <scope>NUCLEOTIDE SEQUENCE [LARGE SCALE GENOMIC DNA]</scope>
    <source>
        <strain evidence="11 12">CECT 8075</strain>
    </source>
</reference>
<feature type="chain" id="PRO_5031429813" description="Beta-galactosidase" evidence="9">
    <location>
        <begin position="21"/>
        <end position="1080"/>
    </location>
</feature>
<dbReference type="PROSITE" id="PS00608">
    <property type="entry name" value="GLYCOSYL_HYDROL_F2_2"/>
    <property type="match status" value="1"/>
</dbReference>
<dbReference type="GO" id="GO:0005990">
    <property type="term" value="P:lactose catabolic process"/>
    <property type="evidence" value="ECO:0007669"/>
    <property type="project" value="TreeGrafter"/>
</dbReference>
<dbReference type="PROSITE" id="PS00719">
    <property type="entry name" value="GLYCOSYL_HYDROL_F2_1"/>
    <property type="match status" value="1"/>
</dbReference>
<protein>
    <recommendedName>
        <fullName evidence="3 7">Beta-galactosidase</fullName>
        <ecNumber evidence="3 7">3.2.1.23</ecNumber>
    </recommendedName>
    <alternativeName>
        <fullName evidence="6 7">Lactase</fullName>
    </alternativeName>
</protein>
<dbReference type="PRINTS" id="PR00132">
    <property type="entry name" value="GLHYDRLASE2"/>
</dbReference>
<dbReference type="InterPro" id="IPR006101">
    <property type="entry name" value="Glyco_hydro_2"/>
</dbReference>
<dbReference type="EC" id="3.2.1.23" evidence="3 7"/>
<dbReference type="Pfam" id="PF02837">
    <property type="entry name" value="Glyco_hydro_2_N"/>
    <property type="match status" value="1"/>
</dbReference>
<dbReference type="GO" id="GO:0030246">
    <property type="term" value="F:carbohydrate binding"/>
    <property type="evidence" value="ECO:0007669"/>
    <property type="project" value="InterPro"/>
</dbReference>
<evidence type="ECO:0000256" key="7">
    <source>
        <dbReference type="RuleBase" id="RU361154"/>
    </source>
</evidence>
<comment type="similarity">
    <text evidence="2 7">Belongs to the glycosyl hydrolase 2 family.</text>
</comment>
<sequence length="1080" mass="123075">MKLYLLTAMLFVACPSLALAENDWESETTFERNKLAARVPTYSYSNVEDALVGDRSRSRMRSLNGTWKFRYVDRTNERPTDFMAADFVGDGWDDIPVPSNWELQGHGQPIYTNITYPFTPRIFDKTLKYDWKGPQPPRPPFIYRDNPVGSYFRDFEVPEDWKDQSILLHFGGVSSAFYVWVNGQQVGYSQDSCLAAEFDVTPYVKPGANRVAVQVFRWSDGSYLEDQDMWRLSGIQREVMLLAQPKIALNDFYVRTKFDRDLKNAKLEIRPSVRVGGGVEQLEGWKLTAQLFDADRKAVLDNPLTTTVSEVYNERWPARDITKFAFMEADIEHPRKWSSEDPNLYHLVLTVRDPQDNVVETRSQKIGFRKIEISHRAELLINGVPVKLMGVNRHDHHPVRGKALTRDDMRKDVELLKRFNFNAVRTSHYPNDPYFYELCNEYGIYVMDEANIETHHLGGFIPNTPSWTGAIMSRIYRMVERDKNHPCVISWSLGNESGTGPIMAAAATWIRYFDPSRFIHYEGAQGDPSDPDYVEGNGVGYQSQGWPTMSNPDDSDYVDVVSRMYPDLSQLVNMSQNPKIDRPIIMCEYLHAMGNSLGGLGEFWDEIRVAPNLMGGFIWDMIDQGLEKTHDSSQTFFAYGGDFGDVPNDGNFCMNGVFASDRTPNPHAWECKHVFQPVAFESSDRGLTEVEVSNRFAFSDLNDYQIRWAIYQNGTELKSGNLPPQQIPAGATGVITIPDAEMDFSDEAEYWLRLSVHETSDRPWCEEGFEVAADQILLKPVAEPGEYVSTSNGSLDVSESDDEITLVGKTFSARVSKATGFLNSYRVDGVEQLVRPMRPNFSRPPTDNDSKAASSGDFRKSQQTWKDLPWKLKTESVEVETVSDAAKQIVVTQGFKDQIRLVTRYTLFNDGNLVVKMELDADESLPNLIRFGMTAGVPSLYENTTYYGRGPFENYDDRRRGAFVGEYNVKTEEMFHNYAMPQENGNRTDTRWAALTTSDNISGLRVVGSPTFSFSIWPYDAENIDRAKHPYDLKKQGFYTLNVDLLQLGLGGTLSHTLPQYVPRSGKYRFQFRLQPFVSR</sequence>
<dbReference type="Gene3D" id="3.20.20.80">
    <property type="entry name" value="Glycosidases"/>
    <property type="match status" value="1"/>
</dbReference>
<dbReference type="InterPro" id="IPR006102">
    <property type="entry name" value="Ig-like_GH2"/>
</dbReference>
<dbReference type="InterPro" id="IPR023232">
    <property type="entry name" value="Glyco_hydro_2_AS"/>
</dbReference>
<evidence type="ECO:0000313" key="11">
    <source>
        <dbReference type="EMBL" id="MBB3207545.1"/>
    </source>
</evidence>
<dbReference type="PANTHER" id="PTHR46323:SF2">
    <property type="entry name" value="BETA-GALACTOSIDASE"/>
    <property type="match status" value="1"/>
</dbReference>
<dbReference type="InterPro" id="IPR032312">
    <property type="entry name" value="LacZ_4"/>
</dbReference>
<dbReference type="SUPFAM" id="SSF51445">
    <property type="entry name" value="(Trans)glycosidases"/>
    <property type="match status" value="1"/>
</dbReference>
<dbReference type="EMBL" id="JACHXU010000011">
    <property type="protein sequence ID" value="MBB3207545.1"/>
    <property type="molecule type" value="Genomic_DNA"/>
</dbReference>
<dbReference type="SMART" id="SM01038">
    <property type="entry name" value="Bgal_small_N"/>
    <property type="match status" value="1"/>
</dbReference>
<evidence type="ECO:0000313" key="12">
    <source>
        <dbReference type="Proteomes" id="UP000536179"/>
    </source>
</evidence>
<keyword evidence="9" id="KW-0732">Signal</keyword>
<dbReference type="Pfam" id="PF02929">
    <property type="entry name" value="Bgal_small_N"/>
    <property type="match status" value="1"/>
</dbReference>
<dbReference type="GO" id="GO:0004565">
    <property type="term" value="F:beta-galactosidase activity"/>
    <property type="evidence" value="ECO:0007669"/>
    <property type="project" value="UniProtKB-EC"/>
</dbReference>
<feature type="compositionally biased region" description="Polar residues" evidence="8">
    <location>
        <begin position="843"/>
        <end position="853"/>
    </location>
</feature>
<dbReference type="InterPro" id="IPR017853">
    <property type="entry name" value="GH"/>
</dbReference>
<dbReference type="InterPro" id="IPR006103">
    <property type="entry name" value="Glyco_hydro_2_cat"/>
</dbReference>
<dbReference type="InterPro" id="IPR011013">
    <property type="entry name" value="Gal_mutarotase_sf_dom"/>
</dbReference>
<dbReference type="Gene3D" id="2.60.120.260">
    <property type="entry name" value="Galactose-binding domain-like"/>
    <property type="match status" value="1"/>
</dbReference>
<dbReference type="InterPro" id="IPR050347">
    <property type="entry name" value="Bact_Beta-galactosidase"/>
</dbReference>
<dbReference type="PANTHER" id="PTHR46323">
    <property type="entry name" value="BETA-GALACTOSIDASE"/>
    <property type="match status" value="1"/>
</dbReference>
<feature type="region of interest" description="Disordered" evidence="8">
    <location>
        <begin position="836"/>
        <end position="862"/>
    </location>
</feature>
<dbReference type="SUPFAM" id="SSF49785">
    <property type="entry name" value="Galactose-binding domain-like"/>
    <property type="match status" value="1"/>
</dbReference>
<organism evidence="11 12">
    <name type="scientific">Aporhodopirellula rubra</name>
    <dbReference type="NCBI Taxonomy" id="980271"/>
    <lineage>
        <taxon>Bacteria</taxon>
        <taxon>Pseudomonadati</taxon>
        <taxon>Planctomycetota</taxon>
        <taxon>Planctomycetia</taxon>
        <taxon>Pirellulales</taxon>
        <taxon>Pirellulaceae</taxon>
        <taxon>Aporhodopirellula</taxon>
    </lineage>
</organism>
<comment type="catalytic activity">
    <reaction evidence="1 7">
        <text>Hydrolysis of terminal non-reducing beta-D-galactose residues in beta-D-galactosides.</text>
        <dbReference type="EC" id="3.2.1.23"/>
    </reaction>
</comment>
<dbReference type="SUPFAM" id="SSF49303">
    <property type="entry name" value="beta-Galactosidase/glucuronidase domain"/>
    <property type="match status" value="2"/>
</dbReference>
<keyword evidence="12" id="KW-1185">Reference proteome</keyword>
<dbReference type="Pfam" id="PF16353">
    <property type="entry name" value="LacZ_4"/>
    <property type="match status" value="1"/>
</dbReference>
<dbReference type="InterPro" id="IPR014718">
    <property type="entry name" value="GH-type_carb-bd"/>
</dbReference>
<dbReference type="InterPro" id="IPR006104">
    <property type="entry name" value="Glyco_hydro_2_N"/>
</dbReference>
<dbReference type="Pfam" id="PF00703">
    <property type="entry name" value="Glyco_hydro_2"/>
    <property type="match status" value="1"/>
</dbReference>
<dbReference type="Pfam" id="PF02836">
    <property type="entry name" value="Glyco_hydro_2_C"/>
    <property type="match status" value="1"/>
</dbReference>
<dbReference type="Gene3D" id="2.60.40.10">
    <property type="entry name" value="Immunoglobulins"/>
    <property type="match status" value="2"/>
</dbReference>
<comment type="caution">
    <text evidence="11">The sequence shown here is derived from an EMBL/GenBank/DDBJ whole genome shotgun (WGS) entry which is preliminary data.</text>
</comment>
<feature type="domain" description="Beta galactosidase small chain/" evidence="10">
    <location>
        <begin position="805"/>
        <end position="1075"/>
    </location>
</feature>
<dbReference type="InterPro" id="IPR023230">
    <property type="entry name" value="Glyco_hydro_2_CS"/>
</dbReference>
<dbReference type="InterPro" id="IPR036156">
    <property type="entry name" value="Beta-gal/glucu_dom_sf"/>
</dbReference>
<feature type="signal peptide" evidence="9">
    <location>
        <begin position="1"/>
        <end position="20"/>
    </location>
</feature>
<evidence type="ECO:0000256" key="3">
    <source>
        <dbReference type="ARBA" id="ARBA00012756"/>
    </source>
</evidence>
<evidence type="ECO:0000256" key="2">
    <source>
        <dbReference type="ARBA" id="ARBA00007401"/>
    </source>
</evidence>
<evidence type="ECO:0000256" key="9">
    <source>
        <dbReference type="SAM" id="SignalP"/>
    </source>
</evidence>